<evidence type="ECO:0000313" key="1">
    <source>
        <dbReference type="EMBL" id="GAA3585869.1"/>
    </source>
</evidence>
<accession>A0ABP6YR99</accession>
<evidence type="ECO:0008006" key="3">
    <source>
        <dbReference type="Google" id="ProtNLM"/>
    </source>
</evidence>
<organism evidence="1 2">
    <name type="scientific">Kribbella ginsengisoli</name>
    <dbReference type="NCBI Taxonomy" id="363865"/>
    <lineage>
        <taxon>Bacteria</taxon>
        <taxon>Bacillati</taxon>
        <taxon>Actinomycetota</taxon>
        <taxon>Actinomycetes</taxon>
        <taxon>Propionibacteriales</taxon>
        <taxon>Kribbellaceae</taxon>
        <taxon>Kribbella</taxon>
    </lineage>
</organism>
<reference evidence="2" key="1">
    <citation type="journal article" date="2019" name="Int. J. Syst. Evol. Microbiol.">
        <title>The Global Catalogue of Microorganisms (GCM) 10K type strain sequencing project: providing services to taxonomists for standard genome sequencing and annotation.</title>
        <authorList>
            <consortium name="The Broad Institute Genomics Platform"/>
            <consortium name="The Broad Institute Genome Sequencing Center for Infectious Disease"/>
            <person name="Wu L."/>
            <person name="Ma J."/>
        </authorList>
    </citation>
    <scope>NUCLEOTIDE SEQUENCE [LARGE SCALE GENOMIC DNA]</scope>
    <source>
        <strain evidence="2">JCM 16928</strain>
    </source>
</reference>
<dbReference type="Proteomes" id="UP001501222">
    <property type="component" value="Unassembled WGS sequence"/>
</dbReference>
<dbReference type="EMBL" id="BAABAA010000012">
    <property type="protein sequence ID" value="GAA3585869.1"/>
    <property type="molecule type" value="Genomic_DNA"/>
</dbReference>
<protein>
    <recommendedName>
        <fullName evidence="3">Alpha/beta hydrolase</fullName>
    </recommendedName>
</protein>
<name>A0ABP6YR99_9ACTN</name>
<sequence>MEGDQQRPTTLNRRDRPPLIHALILTPGTDISPSHHDDYLTRLPPAQPQARPSTPAIWVVNPRGCGLSPLSQG</sequence>
<keyword evidence="2" id="KW-1185">Reference proteome</keyword>
<comment type="caution">
    <text evidence="1">The sequence shown here is derived from an EMBL/GenBank/DDBJ whole genome shotgun (WGS) entry which is preliminary data.</text>
</comment>
<proteinExistence type="predicted"/>
<gene>
    <name evidence="1" type="ORF">GCM10022235_65480</name>
</gene>
<evidence type="ECO:0000313" key="2">
    <source>
        <dbReference type="Proteomes" id="UP001501222"/>
    </source>
</evidence>